<comment type="caution">
    <text evidence="3">The sequence shown here is derived from an EMBL/GenBank/DDBJ whole genome shotgun (WGS) entry which is preliminary data.</text>
</comment>
<dbReference type="RefSeq" id="WP_185105817.1">
    <property type="nucleotide sequence ID" value="NZ_JACHMI010000001.1"/>
</dbReference>
<dbReference type="SUPFAM" id="SSF51445">
    <property type="entry name" value="(Trans)glycosidases"/>
    <property type="match status" value="1"/>
</dbReference>
<dbReference type="EMBL" id="JACHMI010000001">
    <property type="protein sequence ID" value="MBB6551810.1"/>
    <property type="molecule type" value="Genomic_DNA"/>
</dbReference>
<dbReference type="InterPro" id="IPR017853">
    <property type="entry name" value="GH"/>
</dbReference>
<protein>
    <recommendedName>
        <fullName evidence="2">DUF4832 domain-containing protein</fullName>
    </recommendedName>
</protein>
<name>A0A7X0NY73_9ACTN</name>
<feature type="domain" description="DUF4832" evidence="2">
    <location>
        <begin position="336"/>
        <end position="433"/>
    </location>
</feature>
<organism evidence="3 4">
    <name type="scientific">Nonomuraea rubra</name>
    <dbReference type="NCBI Taxonomy" id="46180"/>
    <lineage>
        <taxon>Bacteria</taxon>
        <taxon>Bacillati</taxon>
        <taxon>Actinomycetota</taxon>
        <taxon>Actinomycetes</taxon>
        <taxon>Streptosporangiales</taxon>
        <taxon>Streptosporangiaceae</taxon>
        <taxon>Nonomuraea</taxon>
    </lineage>
</organism>
<dbReference type="Gene3D" id="3.20.20.80">
    <property type="entry name" value="Glycosidases"/>
    <property type="match status" value="1"/>
</dbReference>
<feature type="chain" id="PRO_5030578071" description="DUF4832 domain-containing protein" evidence="1">
    <location>
        <begin position="34"/>
        <end position="462"/>
    </location>
</feature>
<gene>
    <name evidence="3" type="ORF">HD593_006605</name>
</gene>
<accession>A0A7X0NY73</accession>
<feature type="signal peptide" evidence="1">
    <location>
        <begin position="1"/>
        <end position="33"/>
    </location>
</feature>
<evidence type="ECO:0000256" key="1">
    <source>
        <dbReference type="SAM" id="SignalP"/>
    </source>
</evidence>
<evidence type="ECO:0000313" key="4">
    <source>
        <dbReference type="Proteomes" id="UP000565579"/>
    </source>
</evidence>
<dbReference type="InterPro" id="IPR032267">
    <property type="entry name" value="DUF4832"/>
</dbReference>
<evidence type="ECO:0000259" key="2">
    <source>
        <dbReference type="Pfam" id="PF16116"/>
    </source>
</evidence>
<sequence length="462" mass="50792">MVHSPIRRPARMALVALLAAAVTALPAPSSATAGQPGWRNLAAAPAPDANPLEGFIPYAGAYTTFPHSMEWFYLPVNAVMTGPHRFDWRALEEQLDAIAARGHQAAFRFYLDYPGKPSGVPQFLLDQGLLTRPYDDFGNNGQSVSPDYDDPNLTAALDRFIAALGRRYDGDPRIGFVQLGLLGFWGEWHTWPHNGDPGTENWFASPAEQLRVLDAYDRAFDRTRLMVRYPGADNKAHDLGYHDDSFAYSTLPGPGWHFMDLMRQAGTTDKWRTNTVAGELRPELQGCLFNVPMDCPGDGDKDFDTSVAQTHATWLLNHYAFSPGYTGAAYDQALKGARSLGYELRVTAVRTERRRGSLGVAVRISNDGVAPFSYDWPVQLAAVGRDGRIARTWTTSWKLTGVMPGEPAELTATLPLGLRKGEYTLVLRAANPLPNGMPLRFANAGQDTTVPGWLTLGRIRAS</sequence>
<reference evidence="3 4" key="1">
    <citation type="submission" date="2020-08" db="EMBL/GenBank/DDBJ databases">
        <title>Sequencing the genomes of 1000 actinobacteria strains.</title>
        <authorList>
            <person name="Klenk H.-P."/>
        </authorList>
    </citation>
    <scope>NUCLEOTIDE SEQUENCE [LARGE SCALE GENOMIC DNA]</scope>
    <source>
        <strain evidence="3 4">DSM 43768</strain>
    </source>
</reference>
<proteinExistence type="predicted"/>
<dbReference type="AlphaFoldDB" id="A0A7X0NY73"/>
<dbReference type="Proteomes" id="UP000565579">
    <property type="component" value="Unassembled WGS sequence"/>
</dbReference>
<keyword evidence="1" id="KW-0732">Signal</keyword>
<evidence type="ECO:0000313" key="3">
    <source>
        <dbReference type="EMBL" id="MBB6551810.1"/>
    </source>
</evidence>
<dbReference type="Pfam" id="PF16116">
    <property type="entry name" value="DUF4832"/>
    <property type="match status" value="1"/>
</dbReference>
<keyword evidence="4" id="KW-1185">Reference proteome</keyword>